<evidence type="ECO:0000313" key="1">
    <source>
        <dbReference type="EMBL" id="CAP45409.1"/>
    </source>
</evidence>
<name>A9J6U8_BPLUZ</name>
<dbReference type="EMBL" id="AM910650">
    <property type="protein sequence ID" value="CAP45409.1"/>
    <property type="molecule type" value="Genomic_DNA"/>
</dbReference>
<dbReference type="RefSeq" id="YP_001671881.1">
    <property type="nucleotide sequence ID" value="NC_010325.1"/>
</dbReference>
<reference evidence="2" key="1">
    <citation type="journal article" date="2008" name="Virology">
        <title>The intron-containing genome of the lytic Pseudomonas phage LUZ24 resembles the temperate phage PaP3.</title>
        <authorList>
            <person name="Ceyssens P.J."/>
            <person name="Hertveldt K."/>
            <person name="Ackermann H.W."/>
            <person name="Noben J.P."/>
            <person name="Demeke M."/>
            <person name="Volckaert G."/>
            <person name="Lavigne R."/>
        </authorList>
    </citation>
    <scope>NUCLEOTIDE SEQUENCE [LARGE SCALE GENOMIC DNA]</scope>
</reference>
<proteinExistence type="predicted"/>
<organism evidence="1 2">
    <name type="scientific">Pseudomonas phage LUZ24</name>
    <dbReference type="NCBI Taxonomy" id="484895"/>
    <lineage>
        <taxon>Viruses</taxon>
        <taxon>Duplodnaviria</taxon>
        <taxon>Heunggongvirae</taxon>
        <taxon>Uroviricota</taxon>
        <taxon>Caudoviricetes</taxon>
        <taxon>Bruynoghevirus</taxon>
    </lineage>
</organism>
<keyword evidence="2" id="KW-1185">Reference proteome</keyword>
<accession>A9J6U8</accession>
<dbReference type="Proteomes" id="UP000002082">
    <property type="component" value="Segment"/>
</dbReference>
<dbReference type="GeneID" id="5896740"/>
<dbReference type="KEGG" id="vg:5896740"/>
<organismHost>
    <name type="scientific">Pseudomonas aeruginosa</name>
    <dbReference type="NCBI Taxonomy" id="287"/>
</organismHost>
<gene>
    <name evidence="1" type="primary">gp8</name>
</gene>
<protein>
    <submittedName>
        <fullName evidence="1">Uncharacterized protein</fullName>
    </submittedName>
</protein>
<sequence>MKLQYNMITSKIKVVMWNDLEPGCLYIFAEDDGKKNPKVFQYLELNDEFFICEIFGGPGGDVFFSSDVDCGFFPVTVKYAEIEVHRFGLPD</sequence>
<dbReference type="OrthoDB" id="17457at10239"/>
<evidence type="ECO:0000313" key="2">
    <source>
        <dbReference type="Proteomes" id="UP000002082"/>
    </source>
</evidence>